<dbReference type="Gene3D" id="1.10.472.10">
    <property type="entry name" value="Cyclin-like"/>
    <property type="match status" value="3"/>
</dbReference>
<evidence type="ECO:0000256" key="2">
    <source>
        <dbReference type="ARBA" id="ARBA00023127"/>
    </source>
</evidence>
<dbReference type="InterPro" id="IPR036915">
    <property type="entry name" value="Cyclin-like_sf"/>
</dbReference>
<evidence type="ECO:0000256" key="1">
    <source>
        <dbReference type="ARBA" id="ARBA00022618"/>
    </source>
</evidence>
<feature type="domain" description="Cyclin-like" evidence="5">
    <location>
        <begin position="107"/>
        <end position="184"/>
    </location>
</feature>
<dbReference type="SUPFAM" id="SSF47954">
    <property type="entry name" value="Cyclin-like"/>
    <property type="match status" value="2"/>
</dbReference>
<feature type="domain" description="Cyclin-like" evidence="5">
    <location>
        <begin position="36"/>
        <end position="105"/>
    </location>
</feature>
<protein>
    <submittedName>
        <fullName evidence="7">G2/mitotic-specific cyclin-B3-like</fullName>
    </submittedName>
</protein>
<dbReference type="InterPro" id="IPR004367">
    <property type="entry name" value="Cyclin_C-dom"/>
</dbReference>
<dbReference type="PIRSF" id="PIRSF001771">
    <property type="entry name" value="Cyclin_A_B_D_E"/>
    <property type="match status" value="1"/>
</dbReference>
<dbReference type="GO" id="GO:0044772">
    <property type="term" value="P:mitotic cell cycle phase transition"/>
    <property type="evidence" value="ECO:0007669"/>
    <property type="project" value="InterPro"/>
</dbReference>
<proteinExistence type="inferred from homology"/>
<evidence type="ECO:0000259" key="5">
    <source>
        <dbReference type="SMART" id="SM00385"/>
    </source>
</evidence>
<sequence>MDSFNCLRSREGKFSIDDHMKRQVHLSKSIRTLLVDWILEIQETFKLSHEILYVTVMLVDVFLCEVVTNKDKMQLLGAPALLTASKFHEKCNLRTIGYDVGVLLSYCCLQRYAACGEIAVSALTLARYILELFLMDYDTITFSYSTTGAAALFVTSRMVGEKLGWNIKIAYFAEIVTMLNKALDRKLEDGMKTIRNKIQIKNFIS</sequence>
<dbReference type="InterPro" id="IPR013763">
    <property type="entry name" value="Cyclin-like_dom"/>
</dbReference>
<dbReference type="Pfam" id="PF02984">
    <property type="entry name" value="Cyclin_C"/>
    <property type="match status" value="1"/>
</dbReference>
<keyword evidence="3" id="KW-0131">Cell cycle</keyword>
<reference evidence="7" key="1">
    <citation type="submission" date="2025-08" db="UniProtKB">
        <authorList>
            <consortium name="RefSeq"/>
        </authorList>
    </citation>
    <scope>IDENTIFICATION</scope>
    <source>
        <tissue evidence="7">Whole body pupa</tissue>
    </source>
</reference>
<dbReference type="InterPro" id="IPR039361">
    <property type="entry name" value="Cyclin"/>
</dbReference>
<dbReference type="Pfam" id="PF00134">
    <property type="entry name" value="Cyclin_N"/>
    <property type="match status" value="1"/>
</dbReference>
<dbReference type="GO" id="GO:0051301">
    <property type="term" value="P:cell division"/>
    <property type="evidence" value="ECO:0007669"/>
    <property type="project" value="UniProtKB-KW"/>
</dbReference>
<evidence type="ECO:0000256" key="3">
    <source>
        <dbReference type="ARBA" id="ARBA00023306"/>
    </source>
</evidence>
<dbReference type="AlphaFoldDB" id="A0A9C5Z7Q8"/>
<name>A0A9C5Z7Q8_9MUSC</name>
<evidence type="ECO:0000313" key="7">
    <source>
        <dbReference type="RefSeq" id="XP_037895521.1"/>
    </source>
</evidence>
<accession>A0A9C5Z7Q8</accession>
<dbReference type="SMART" id="SM00385">
    <property type="entry name" value="CYCLIN"/>
    <property type="match status" value="2"/>
</dbReference>
<dbReference type="GeneID" id="119641130"/>
<evidence type="ECO:0000256" key="4">
    <source>
        <dbReference type="RuleBase" id="RU000383"/>
    </source>
</evidence>
<dbReference type="InterPro" id="IPR006671">
    <property type="entry name" value="Cyclin_N"/>
</dbReference>
<keyword evidence="2 4" id="KW-0195">Cyclin</keyword>
<dbReference type="InterPro" id="IPR046965">
    <property type="entry name" value="Cyclin_A/B-like"/>
</dbReference>
<evidence type="ECO:0000313" key="6">
    <source>
        <dbReference type="Proteomes" id="UP000092443"/>
    </source>
</evidence>
<dbReference type="Proteomes" id="UP000092443">
    <property type="component" value="Unplaced"/>
</dbReference>
<dbReference type="KEGG" id="gfs:119641130"/>
<keyword evidence="6" id="KW-1185">Reference proteome</keyword>
<dbReference type="GO" id="GO:0016538">
    <property type="term" value="F:cyclin-dependent protein serine/threonine kinase regulator activity"/>
    <property type="evidence" value="ECO:0007669"/>
    <property type="project" value="InterPro"/>
</dbReference>
<keyword evidence="1" id="KW-0132">Cell division</keyword>
<comment type="similarity">
    <text evidence="4">Belongs to the cyclin family.</text>
</comment>
<dbReference type="RefSeq" id="XP_037895521.1">
    <property type="nucleotide sequence ID" value="XM_038039593.1"/>
</dbReference>
<gene>
    <name evidence="7" type="primary">LOC119641130</name>
</gene>
<organism evidence="6 7">
    <name type="scientific">Glossina fuscipes</name>
    <dbReference type="NCBI Taxonomy" id="7396"/>
    <lineage>
        <taxon>Eukaryota</taxon>
        <taxon>Metazoa</taxon>
        <taxon>Ecdysozoa</taxon>
        <taxon>Arthropoda</taxon>
        <taxon>Hexapoda</taxon>
        <taxon>Insecta</taxon>
        <taxon>Pterygota</taxon>
        <taxon>Neoptera</taxon>
        <taxon>Endopterygota</taxon>
        <taxon>Diptera</taxon>
        <taxon>Brachycera</taxon>
        <taxon>Muscomorpha</taxon>
        <taxon>Hippoboscoidea</taxon>
        <taxon>Glossinidae</taxon>
        <taxon>Glossina</taxon>
    </lineage>
</organism>
<dbReference type="PANTHER" id="PTHR10177">
    <property type="entry name" value="CYCLINS"/>
    <property type="match status" value="1"/>
</dbReference>